<name>L7UBX6_MYXSD</name>
<dbReference type="RefSeq" id="WP_015348200.1">
    <property type="nucleotide sequence ID" value="NC_020126.1"/>
</dbReference>
<sequence length="538" mass="56937">MYVSRTSVWSRTSKTLVVALGLTVLGCPGDDDGEEGPPVDVTLSGKVTYDFVPASYSPATRSGTLGFGQTTVKPVRDVTIQVLGKNNTVLGKATTDSSGRYELKYTAGEGANVTLAALAKTTTPSIQVEDNTSNNAIWAVSTSLKVKAGAVSQDLHAGHGWTGSGYNANMRAAAPFAILDSMYTASQAFLAVRPVPFPPLKVNWSPKNAPERGQPASGQIGTSHFSPSENEIYVLGMAGVDTDEFDSHVIVHEWGHFFEANLSRSDNPGGSHSSGDLLDPRIAFGEGYGNALSAILLPTSVYVDTLWNRGSLVAFGFDMESAPVPTDDTNPGVFSEFSVMRFLYDLHDGTTVTESTYDQVTLNLGVLYDVLVGPQKTTAGVTTIGSFIHGLKAQPGVNASAVDTLAAHYRIGSIRSTWGDGDSDLVSMYTQLSGLPFSTSGTLQSGAAHNRRSQNRYYVFTGTGGLVKVTASSVDDVGILALQNGTKVGDKDDTVTGEESFSFPSQAGKTYVVVLTGYRLSDDDAPESYNFNLSITST</sequence>
<dbReference type="eggNOG" id="ENOG502ZAH5">
    <property type="taxonomic scope" value="Bacteria"/>
</dbReference>
<evidence type="ECO:0000313" key="2">
    <source>
        <dbReference type="Proteomes" id="UP000011131"/>
    </source>
</evidence>
<accession>L7UBX6</accession>
<reference evidence="1 2" key="1">
    <citation type="journal article" date="2013" name="Genome Announc.">
        <title>Complete genome sequence of Myxococcus stipitatus strain DSM 14675, a fruiting myxobacterium.</title>
        <authorList>
            <person name="Huntley S."/>
            <person name="Kneip S."/>
            <person name="Treuner-Lange A."/>
            <person name="Sogaard-Andersen L."/>
        </authorList>
    </citation>
    <scope>NUCLEOTIDE SEQUENCE [LARGE SCALE GENOMIC DNA]</scope>
    <source>
        <strain evidence="2">DSM 14675 / JCM 12634 / Mx s8</strain>
    </source>
</reference>
<dbReference type="Proteomes" id="UP000011131">
    <property type="component" value="Chromosome"/>
</dbReference>
<dbReference type="PROSITE" id="PS51257">
    <property type="entry name" value="PROKAR_LIPOPROTEIN"/>
    <property type="match status" value="1"/>
</dbReference>
<dbReference type="AlphaFoldDB" id="L7UBX6"/>
<gene>
    <name evidence="1" type="ordered locus">MYSTI_02623</name>
</gene>
<evidence type="ECO:0000313" key="1">
    <source>
        <dbReference type="EMBL" id="AGC43939.1"/>
    </source>
</evidence>
<dbReference type="HOGENOM" id="CLU_029842_0_0_7"/>
<proteinExistence type="predicted"/>
<dbReference type="KEGG" id="msd:MYSTI_02623"/>
<organism evidence="1 2">
    <name type="scientific">Myxococcus stipitatus (strain DSM 14675 / JCM 12634 / Mx s8)</name>
    <dbReference type="NCBI Taxonomy" id="1278073"/>
    <lineage>
        <taxon>Bacteria</taxon>
        <taxon>Pseudomonadati</taxon>
        <taxon>Myxococcota</taxon>
        <taxon>Myxococcia</taxon>
        <taxon>Myxococcales</taxon>
        <taxon>Cystobacterineae</taxon>
        <taxon>Myxococcaceae</taxon>
        <taxon>Myxococcus</taxon>
    </lineage>
</organism>
<dbReference type="EMBL" id="CP004025">
    <property type="protein sequence ID" value="AGC43939.1"/>
    <property type="molecule type" value="Genomic_DNA"/>
</dbReference>
<dbReference type="STRING" id="1278073.MYSTI_02623"/>
<dbReference type="PATRIC" id="fig|1278073.3.peg.2668"/>
<keyword evidence="1" id="KW-0449">Lipoprotein</keyword>
<protein>
    <submittedName>
        <fullName evidence="1">Lipoprotein</fullName>
    </submittedName>
</protein>
<keyword evidence="2" id="KW-1185">Reference proteome</keyword>